<dbReference type="AlphaFoldDB" id="A0A0V1CUP9"/>
<evidence type="ECO:0000313" key="2">
    <source>
        <dbReference type="Proteomes" id="UP000054653"/>
    </source>
</evidence>
<proteinExistence type="predicted"/>
<dbReference type="EMBL" id="JYDI01000094">
    <property type="protein sequence ID" value="KRY53003.1"/>
    <property type="molecule type" value="Genomic_DNA"/>
</dbReference>
<evidence type="ECO:0000313" key="1">
    <source>
        <dbReference type="EMBL" id="KRY53003.1"/>
    </source>
</evidence>
<organism evidence="1 2">
    <name type="scientific">Trichinella britovi</name>
    <name type="common">Parasitic roundworm</name>
    <dbReference type="NCBI Taxonomy" id="45882"/>
    <lineage>
        <taxon>Eukaryota</taxon>
        <taxon>Metazoa</taxon>
        <taxon>Ecdysozoa</taxon>
        <taxon>Nematoda</taxon>
        <taxon>Enoplea</taxon>
        <taxon>Dorylaimia</taxon>
        <taxon>Trichinellida</taxon>
        <taxon>Trichinellidae</taxon>
        <taxon>Trichinella</taxon>
    </lineage>
</organism>
<keyword evidence="2" id="KW-1185">Reference proteome</keyword>
<reference evidence="1 2" key="1">
    <citation type="submission" date="2015-01" db="EMBL/GenBank/DDBJ databases">
        <title>Evolution of Trichinella species and genotypes.</title>
        <authorList>
            <person name="Korhonen P.K."/>
            <person name="Edoardo P."/>
            <person name="Giuseppe L.R."/>
            <person name="Gasser R.B."/>
        </authorList>
    </citation>
    <scope>NUCLEOTIDE SEQUENCE [LARGE SCALE GENOMIC DNA]</scope>
    <source>
        <strain evidence="1">ISS120</strain>
    </source>
</reference>
<comment type="caution">
    <text evidence="1">The sequence shown here is derived from an EMBL/GenBank/DDBJ whole genome shotgun (WGS) entry which is preliminary data.</text>
</comment>
<name>A0A0V1CUP9_TRIBR</name>
<accession>A0A0V1CUP9</accession>
<sequence>MSGFSQHADVVGTGIPANADGELIDLSEDSSAWRSVESNVDAMAEMEEQNYSVSEHRVGSTEELPNGYSGHIVILTAKKDLRARRYYCFVVNLEMNFMCDLNFTRSCLLASLAPEDFEELRRITFPVLQRA</sequence>
<dbReference type="Proteomes" id="UP000054653">
    <property type="component" value="Unassembled WGS sequence"/>
</dbReference>
<gene>
    <name evidence="1" type="ORF">T03_13608</name>
</gene>
<protein>
    <submittedName>
        <fullName evidence="1">Uncharacterized protein</fullName>
    </submittedName>
</protein>